<keyword evidence="2" id="KW-1185">Reference proteome</keyword>
<reference evidence="1 2" key="1">
    <citation type="submission" date="2020-03" db="EMBL/GenBank/DDBJ databases">
        <title>Draft Genome Sequence of Cudoniella acicularis.</title>
        <authorList>
            <person name="Buettner E."/>
            <person name="Kellner H."/>
        </authorList>
    </citation>
    <scope>NUCLEOTIDE SEQUENCE [LARGE SCALE GENOMIC DNA]</scope>
    <source>
        <strain evidence="1 2">DSM 108380</strain>
    </source>
</reference>
<proteinExistence type="predicted"/>
<name>A0A8H4VI89_9HELO</name>
<sequence>MKIILDIIHGRTRDVPRDLSLPELVEVAILVEKYDMQEVTSEMAKEWEKVLQREVRNDVPGPNIASELFISWAFRMEDNFRWYSTSAVIDYSEKEFERILENNSEGLAIPGRILQFIGSKRRSGFKAIFNTLKYWFNGAASFDNIQCARGDQNCEAMFLGTLLRSACRLGVWPPPQDELCPNAYLVEWLTKLRRLEIKTLCHLTRGDARENRAATKAVMETLADINLVFEESEFELEFFELPSEVEE</sequence>
<evidence type="ECO:0000313" key="1">
    <source>
        <dbReference type="EMBL" id="KAF4610393.1"/>
    </source>
</evidence>
<organism evidence="1 2">
    <name type="scientific">Cudoniella acicularis</name>
    <dbReference type="NCBI Taxonomy" id="354080"/>
    <lineage>
        <taxon>Eukaryota</taxon>
        <taxon>Fungi</taxon>
        <taxon>Dikarya</taxon>
        <taxon>Ascomycota</taxon>
        <taxon>Pezizomycotina</taxon>
        <taxon>Leotiomycetes</taxon>
        <taxon>Helotiales</taxon>
        <taxon>Tricladiaceae</taxon>
        <taxon>Cudoniella</taxon>
    </lineage>
</organism>
<gene>
    <name evidence="1" type="ORF">G7Y89_g15727</name>
</gene>
<evidence type="ECO:0000313" key="2">
    <source>
        <dbReference type="Proteomes" id="UP000566819"/>
    </source>
</evidence>
<protein>
    <submittedName>
        <fullName evidence="1">Uncharacterized protein</fullName>
    </submittedName>
</protein>
<dbReference type="AlphaFoldDB" id="A0A8H4VI89"/>
<dbReference type="Proteomes" id="UP000566819">
    <property type="component" value="Unassembled WGS sequence"/>
</dbReference>
<dbReference type="OrthoDB" id="5275938at2759"/>
<accession>A0A8H4VI89</accession>
<comment type="caution">
    <text evidence="1">The sequence shown here is derived from an EMBL/GenBank/DDBJ whole genome shotgun (WGS) entry which is preliminary data.</text>
</comment>
<dbReference type="EMBL" id="JAAMPI010002633">
    <property type="protein sequence ID" value="KAF4610393.1"/>
    <property type="molecule type" value="Genomic_DNA"/>
</dbReference>